<dbReference type="GO" id="GO:0000981">
    <property type="term" value="F:DNA-binding transcription factor activity, RNA polymerase II-specific"/>
    <property type="evidence" value="ECO:0007669"/>
    <property type="project" value="InterPro"/>
</dbReference>
<keyword evidence="3" id="KW-0238">DNA-binding</keyword>
<dbReference type="Pfam" id="PF11951">
    <property type="entry name" value="Fungal_trans_2"/>
    <property type="match status" value="1"/>
</dbReference>
<keyword evidence="4" id="KW-0804">Transcription</keyword>
<dbReference type="PANTHER" id="PTHR37534:SF15">
    <property type="entry name" value="ZN(II)2CYS6 TRANSCRIPTION FACTOR (EUROFUNG)"/>
    <property type="match status" value="1"/>
</dbReference>
<dbReference type="SUPFAM" id="SSF57701">
    <property type="entry name" value="Zn2/Cys6 DNA-binding domain"/>
    <property type="match status" value="1"/>
</dbReference>
<evidence type="ECO:0000313" key="8">
    <source>
        <dbReference type="EMBL" id="EEQ30207.1"/>
    </source>
</evidence>
<evidence type="ECO:0000256" key="4">
    <source>
        <dbReference type="ARBA" id="ARBA00023163"/>
    </source>
</evidence>
<evidence type="ECO:0000256" key="6">
    <source>
        <dbReference type="SAM" id="MobiDB-lite"/>
    </source>
</evidence>
<feature type="compositionally biased region" description="Polar residues" evidence="6">
    <location>
        <begin position="35"/>
        <end position="46"/>
    </location>
</feature>
<feature type="region of interest" description="Disordered" evidence="6">
    <location>
        <begin position="35"/>
        <end position="60"/>
    </location>
</feature>
<dbReference type="OrthoDB" id="3886144at2759"/>
<keyword evidence="9" id="KW-1185">Reference proteome</keyword>
<accession>C5FKI5</accession>
<dbReference type="GeneID" id="9225047"/>
<evidence type="ECO:0000256" key="2">
    <source>
        <dbReference type="ARBA" id="ARBA00023015"/>
    </source>
</evidence>
<dbReference type="GO" id="GO:0008270">
    <property type="term" value="F:zinc ion binding"/>
    <property type="evidence" value="ECO:0007669"/>
    <property type="project" value="InterPro"/>
</dbReference>
<dbReference type="EMBL" id="DS995703">
    <property type="protein sequence ID" value="EEQ30207.1"/>
    <property type="molecule type" value="Genomic_DNA"/>
</dbReference>
<dbReference type="Proteomes" id="UP000002035">
    <property type="component" value="Unassembled WGS sequence"/>
</dbReference>
<dbReference type="HOGENOM" id="CLU_011075_0_1_1"/>
<dbReference type="InterPro" id="IPR036864">
    <property type="entry name" value="Zn2-C6_fun-type_DNA-bd_sf"/>
</dbReference>
<reference evidence="9" key="1">
    <citation type="journal article" date="2012" name="MBio">
        <title>Comparative genome analysis of Trichophyton rubrum and related dermatophytes reveals candidate genes involved in infection.</title>
        <authorList>
            <person name="Martinez D.A."/>
            <person name="Oliver B.G."/>
            <person name="Graeser Y."/>
            <person name="Goldberg J.M."/>
            <person name="Li W."/>
            <person name="Martinez-Rossi N.M."/>
            <person name="Monod M."/>
            <person name="Shelest E."/>
            <person name="Barton R.C."/>
            <person name="Birch E."/>
            <person name="Brakhage A.A."/>
            <person name="Chen Z."/>
            <person name="Gurr S.J."/>
            <person name="Heiman D."/>
            <person name="Heitman J."/>
            <person name="Kosti I."/>
            <person name="Rossi A."/>
            <person name="Saif S."/>
            <person name="Samalova M."/>
            <person name="Saunders C.W."/>
            <person name="Shea T."/>
            <person name="Summerbell R.C."/>
            <person name="Xu J."/>
            <person name="Young S."/>
            <person name="Zeng Q."/>
            <person name="Birren B.W."/>
            <person name="Cuomo C.A."/>
            <person name="White T.C."/>
        </authorList>
    </citation>
    <scope>NUCLEOTIDE SEQUENCE [LARGE SCALE GENOMIC DNA]</scope>
    <source>
        <strain evidence="9">ATCC MYA-4605 / CBS 113480</strain>
    </source>
</reference>
<evidence type="ECO:0000256" key="5">
    <source>
        <dbReference type="ARBA" id="ARBA00023242"/>
    </source>
</evidence>
<dbReference type="Pfam" id="PF00172">
    <property type="entry name" value="Zn_clus"/>
    <property type="match status" value="1"/>
</dbReference>
<dbReference type="OMA" id="AANIMNG"/>
<keyword evidence="5" id="KW-0539">Nucleus</keyword>
<dbReference type="GO" id="GO:0005634">
    <property type="term" value="C:nucleus"/>
    <property type="evidence" value="ECO:0007669"/>
    <property type="project" value="UniProtKB-SubCell"/>
</dbReference>
<dbReference type="SMART" id="SM00066">
    <property type="entry name" value="GAL4"/>
    <property type="match status" value="1"/>
</dbReference>
<sequence length="770" mass="85222">MTPMDTSPTETAPSCIEDETTLAYMSPSFTVVSEAFSGSQSASNGPAPQKPKQSKSRNGCVTCKSKRLKCDETKPTCLQCRKRNVPCGGYKKDFKWRSFEESSFTGKPKPKVKKHDTEGPGSLRQRSLATKGCSGHFVNVNPDNIPYKLPRPTSVLPPSRHRDSKFEAQVVPFLGNLETRGNGSRRGRAGGSSTGSSNGGALSESPGISTPDFTSESQSIKSNSHSPPVRCEDNDFDEEIARQDVSEATDRKRKPLPPTPQILSMPLPAQVYFHADSAEMLLLRFDRRTCGILSVKDGRTENPWRTAVAPLVRESPALYHAVCALAAFHSTKENTTYRYLGMDHMRQSIRTLAVNIESMETDAAIATTLALAFADTWDRHVSTGVEHLRGAKALFNRAVARQRHTPLSQQDQARLMFLYNSWMYIAVIAQLTSPEDTGFDEIPFPPTFTPRIHEVDPLMGCATTLFPLIGRVAVLAQKVRKTTSNSVATISQAMELKTLIEQWTPPTYFEPPEDPTSGLQHCLQTAQAYRLATLLHLHQAVPEIASEPASELAKRILILLATVPMTSRTIVIQIFPLLVASCEIVDEEDRSWVRDRWAAMQQRMAIGNVDRCFEVVCEVWRRRDAHNVAMLGRQPDQYPLTFDPPGVGTCGLHDSVMEPLIFGETLVQGEQDSCDILTDEVINNITPMPLIEPFQNITTPSPPTIPSPFGSPSLGVNNVDYSKTVRGKSHWLSVMRDWGWEAIVVLDKGYTGRIYIGLVIVLITGNIDNI</sequence>
<keyword evidence="2" id="KW-0805">Transcription regulation</keyword>
<dbReference type="CDD" id="cd00067">
    <property type="entry name" value="GAL4"/>
    <property type="match status" value="1"/>
</dbReference>
<feature type="region of interest" description="Disordered" evidence="6">
    <location>
        <begin position="166"/>
        <end position="235"/>
    </location>
</feature>
<proteinExistence type="predicted"/>
<evidence type="ECO:0000256" key="3">
    <source>
        <dbReference type="ARBA" id="ARBA00023125"/>
    </source>
</evidence>
<feature type="domain" description="Zn(2)-C6 fungal-type" evidence="7">
    <location>
        <begin position="59"/>
        <end position="87"/>
    </location>
</feature>
<dbReference type="RefSeq" id="XP_002847520.1">
    <property type="nucleotide sequence ID" value="XM_002847474.1"/>
</dbReference>
<feature type="compositionally biased region" description="Polar residues" evidence="6">
    <location>
        <begin position="206"/>
        <end position="226"/>
    </location>
</feature>
<dbReference type="InterPro" id="IPR001138">
    <property type="entry name" value="Zn2Cys6_DnaBD"/>
</dbReference>
<dbReference type="PANTHER" id="PTHR37534">
    <property type="entry name" value="TRANSCRIPTIONAL ACTIVATOR PROTEIN UGA3"/>
    <property type="match status" value="1"/>
</dbReference>
<dbReference type="AlphaFoldDB" id="C5FKI5"/>
<dbReference type="eggNOG" id="ENOG502QPY2">
    <property type="taxonomic scope" value="Eukaryota"/>
</dbReference>
<evidence type="ECO:0000313" key="9">
    <source>
        <dbReference type="Proteomes" id="UP000002035"/>
    </source>
</evidence>
<dbReference type="Gene3D" id="4.10.240.10">
    <property type="entry name" value="Zn(2)-C6 fungal-type DNA-binding domain"/>
    <property type="match status" value="1"/>
</dbReference>
<dbReference type="GO" id="GO:0045944">
    <property type="term" value="P:positive regulation of transcription by RNA polymerase II"/>
    <property type="evidence" value="ECO:0007669"/>
    <property type="project" value="TreeGrafter"/>
</dbReference>
<dbReference type="InterPro" id="IPR021858">
    <property type="entry name" value="Fun_TF"/>
</dbReference>
<name>C5FKI5_ARTOC</name>
<dbReference type="PROSITE" id="PS50048">
    <property type="entry name" value="ZN2_CY6_FUNGAL_2"/>
    <property type="match status" value="1"/>
</dbReference>
<comment type="subcellular location">
    <subcellularLocation>
        <location evidence="1">Nucleus</location>
    </subcellularLocation>
</comment>
<evidence type="ECO:0000256" key="1">
    <source>
        <dbReference type="ARBA" id="ARBA00004123"/>
    </source>
</evidence>
<dbReference type="GO" id="GO:0000976">
    <property type="term" value="F:transcription cis-regulatory region binding"/>
    <property type="evidence" value="ECO:0007669"/>
    <property type="project" value="TreeGrafter"/>
</dbReference>
<protein>
    <recommendedName>
        <fullName evidence="7">Zn(2)-C6 fungal-type domain-containing protein</fullName>
    </recommendedName>
</protein>
<organism evidence="8 9">
    <name type="scientific">Arthroderma otae (strain ATCC MYA-4605 / CBS 113480)</name>
    <name type="common">Microsporum canis</name>
    <dbReference type="NCBI Taxonomy" id="554155"/>
    <lineage>
        <taxon>Eukaryota</taxon>
        <taxon>Fungi</taxon>
        <taxon>Dikarya</taxon>
        <taxon>Ascomycota</taxon>
        <taxon>Pezizomycotina</taxon>
        <taxon>Eurotiomycetes</taxon>
        <taxon>Eurotiomycetidae</taxon>
        <taxon>Onygenales</taxon>
        <taxon>Arthrodermataceae</taxon>
        <taxon>Microsporum</taxon>
    </lineage>
</organism>
<dbReference type="PROSITE" id="PS00463">
    <property type="entry name" value="ZN2_CY6_FUNGAL_1"/>
    <property type="match status" value="1"/>
</dbReference>
<dbReference type="VEuPathDB" id="FungiDB:MCYG_03026"/>
<gene>
    <name evidence="8" type="ORF">MCYG_03026</name>
</gene>
<feature type="region of interest" description="Disordered" evidence="6">
    <location>
        <begin position="101"/>
        <end position="134"/>
    </location>
</feature>
<evidence type="ECO:0000259" key="7">
    <source>
        <dbReference type="PROSITE" id="PS50048"/>
    </source>
</evidence>